<dbReference type="InterPro" id="IPR003313">
    <property type="entry name" value="AraC-bd"/>
</dbReference>
<dbReference type="GO" id="GO:0003700">
    <property type="term" value="F:DNA-binding transcription factor activity"/>
    <property type="evidence" value="ECO:0007669"/>
    <property type="project" value="InterPro"/>
</dbReference>
<evidence type="ECO:0000313" key="6">
    <source>
        <dbReference type="EMBL" id="TYP73914.1"/>
    </source>
</evidence>
<evidence type="ECO:0000313" key="7">
    <source>
        <dbReference type="Proteomes" id="UP000323257"/>
    </source>
</evidence>
<feature type="domain" description="HTH araC/xylS-type" evidence="5">
    <location>
        <begin position="183"/>
        <end position="282"/>
    </location>
</feature>
<protein>
    <submittedName>
        <fullName evidence="6">AraC-like DNA-binding protein</fullName>
    </submittedName>
</protein>
<evidence type="ECO:0000256" key="2">
    <source>
        <dbReference type="ARBA" id="ARBA00023125"/>
    </source>
</evidence>
<dbReference type="PANTHER" id="PTHR43280:SF30">
    <property type="entry name" value="MMSAB OPERON REGULATORY PROTEIN"/>
    <property type="match status" value="1"/>
</dbReference>
<dbReference type="InterPro" id="IPR018060">
    <property type="entry name" value="HTH_AraC"/>
</dbReference>
<reference evidence="6 7" key="1">
    <citation type="submission" date="2019-07" db="EMBL/GenBank/DDBJ databases">
        <title>Genomic Encyclopedia of Type Strains, Phase III (KMG-III): the genomes of soil and plant-associated and newly described type strains.</title>
        <authorList>
            <person name="Whitman W."/>
        </authorList>
    </citation>
    <scope>NUCLEOTIDE SEQUENCE [LARGE SCALE GENOMIC DNA]</scope>
    <source>
        <strain evidence="6 7">BL24</strain>
    </source>
</reference>
<dbReference type="Gene3D" id="1.10.10.60">
    <property type="entry name" value="Homeodomain-like"/>
    <property type="match status" value="2"/>
</dbReference>
<dbReference type="InterPro" id="IPR009057">
    <property type="entry name" value="Homeodomain-like_sf"/>
</dbReference>
<dbReference type="Pfam" id="PF12833">
    <property type="entry name" value="HTH_18"/>
    <property type="match status" value="1"/>
</dbReference>
<dbReference type="SMART" id="SM00342">
    <property type="entry name" value="HTH_ARAC"/>
    <property type="match status" value="1"/>
</dbReference>
<gene>
    <name evidence="6" type="ORF">BCM02_106193</name>
</gene>
<dbReference type="InterPro" id="IPR037923">
    <property type="entry name" value="HTH-like"/>
</dbReference>
<dbReference type="InterPro" id="IPR020449">
    <property type="entry name" value="Tscrpt_reg_AraC-type_HTH"/>
</dbReference>
<dbReference type="Pfam" id="PF02311">
    <property type="entry name" value="AraC_binding"/>
    <property type="match status" value="1"/>
</dbReference>
<feature type="region of interest" description="Disordered" evidence="4">
    <location>
        <begin position="282"/>
        <end position="305"/>
    </location>
</feature>
<evidence type="ECO:0000259" key="5">
    <source>
        <dbReference type="PROSITE" id="PS01124"/>
    </source>
</evidence>
<dbReference type="PANTHER" id="PTHR43280">
    <property type="entry name" value="ARAC-FAMILY TRANSCRIPTIONAL REGULATOR"/>
    <property type="match status" value="1"/>
</dbReference>
<dbReference type="PRINTS" id="PR00032">
    <property type="entry name" value="HTHARAC"/>
</dbReference>
<dbReference type="SUPFAM" id="SSF51215">
    <property type="entry name" value="Regulatory protein AraC"/>
    <property type="match status" value="1"/>
</dbReference>
<dbReference type="Gene3D" id="2.60.120.280">
    <property type="entry name" value="Regulatory protein AraC"/>
    <property type="match status" value="1"/>
</dbReference>
<sequence>MDHYHFSIGVNPLQPRGDLFVLFSGHGQPVPGHSIGPAVHHYYLVHTVTSGRGVFRMDGRVFELETGDTFVIFPDTLFSYAADRAEPWTYRWVAFKGEGGADAMAALGITIDHPVLKLPSLTRALRLYKAMQRTFERTLSADLADLEASGLLRLLFKLFGDSNRNRLRTPDQGLGTDIERQIKRAIRWLSLQYAESVSIDDLSRTLGYHRTHLSKMFKQTTGLSPKQFLQQVRMERARELLDGPHELQIDQIAASVGYSDPLYFSRLFHKFAGCSPTAYRLGQRGNTEGDGNVSPPPIQEPNKDA</sequence>
<evidence type="ECO:0000256" key="1">
    <source>
        <dbReference type="ARBA" id="ARBA00023015"/>
    </source>
</evidence>
<accession>A0A5S5C3L6</accession>
<keyword evidence="3" id="KW-0804">Transcription</keyword>
<dbReference type="RefSeq" id="WP_246183419.1">
    <property type="nucleotide sequence ID" value="NZ_VNHS01000006.1"/>
</dbReference>
<keyword evidence="1" id="KW-0805">Transcription regulation</keyword>
<dbReference type="Proteomes" id="UP000323257">
    <property type="component" value="Unassembled WGS sequence"/>
</dbReference>
<dbReference type="GO" id="GO:0043565">
    <property type="term" value="F:sequence-specific DNA binding"/>
    <property type="evidence" value="ECO:0007669"/>
    <property type="project" value="InterPro"/>
</dbReference>
<dbReference type="AlphaFoldDB" id="A0A5S5C3L6"/>
<dbReference type="SUPFAM" id="SSF46689">
    <property type="entry name" value="Homeodomain-like"/>
    <property type="match status" value="2"/>
</dbReference>
<evidence type="ECO:0000256" key="4">
    <source>
        <dbReference type="SAM" id="MobiDB-lite"/>
    </source>
</evidence>
<name>A0A5S5C3L6_9BACL</name>
<keyword evidence="2 6" id="KW-0238">DNA-binding</keyword>
<comment type="caution">
    <text evidence="6">The sequence shown here is derived from an EMBL/GenBank/DDBJ whole genome shotgun (WGS) entry which is preliminary data.</text>
</comment>
<keyword evidence="7" id="KW-1185">Reference proteome</keyword>
<organism evidence="6 7">
    <name type="scientific">Paenibacillus methanolicus</name>
    <dbReference type="NCBI Taxonomy" id="582686"/>
    <lineage>
        <taxon>Bacteria</taxon>
        <taxon>Bacillati</taxon>
        <taxon>Bacillota</taxon>
        <taxon>Bacilli</taxon>
        <taxon>Bacillales</taxon>
        <taxon>Paenibacillaceae</taxon>
        <taxon>Paenibacillus</taxon>
    </lineage>
</organism>
<proteinExistence type="predicted"/>
<dbReference type="EMBL" id="VNHS01000006">
    <property type="protein sequence ID" value="TYP73914.1"/>
    <property type="molecule type" value="Genomic_DNA"/>
</dbReference>
<dbReference type="PROSITE" id="PS01124">
    <property type="entry name" value="HTH_ARAC_FAMILY_2"/>
    <property type="match status" value="1"/>
</dbReference>
<dbReference type="CDD" id="cd06986">
    <property type="entry name" value="cupin_MmsR-like_N"/>
    <property type="match status" value="1"/>
</dbReference>
<evidence type="ECO:0000256" key="3">
    <source>
        <dbReference type="ARBA" id="ARBA00023163"/>
    </source>
</evidence>